<dbReference type="RefSeq" id="WP_258812199.1">
    <property type="nucleotide sequence ID" value="NZ_JANUGU010000004.1"/>
</dbReference>
<dbReference type="EMBL" id="JANUGU010000004">
    <property type="protein sequence ID" value="MCS0659006.1"/>
    <property type="molecule type" value="Genomic_DNA"/>
</dbReference>
<comment type="caution">
    <text evidence="1">The sequence shown here is derived from an EMBL/GenBank/DDBJ whole genome shotgun (WGS) entry which is preliminary data.</text>
</comment>
<proteinExistence type="predicted"/>
<organism evidence="1 2">
    <name type="scientific">Massilia terrae</name>
    <dbReference type="NCBI Taxonomy" id="1811224"/>
    <lineage>
        <taxon>Bacteria</taxon>
        <taxon>Pseudomonadati</taxon>
        <taxon>Pseudomonadota</taxon>
        <taxon>Betaproteobacteria</taxon>
        <taxon>Burkholderiales</taxon>
        <taxon>Oxalobacteraceae</taxon>
        <taxon>Telluria group</taxon>
        <taxon>Massilia</taxon>
    </lineage>
</organism>
<protein>
    <submittedName>
        <fullName evidence="1">Uncharacterized protein</fullName>
    </submittedName>
</protein>
<evidence type="ECO:0000313" key="2">
    <source>
        <dbReference type="Proteomes" id="UP001204621"/>
    </source>
</evidence>
<dbReference type="Proteomes" id="UP001204621">
    <property type="component" value="Unassembled WGS sequence"/>
</dbReference>
<accession>A0ABT2CYE8</accession>
<sequence>MEQIADRRRRIGSNEVLEVDDAVPPLPYRQEKPGKSECNVAVRTSAGPRMADQAPPLRKHTSILQAERQAKIIVLTTALVAWAYFSQDFISIPEFISSIKHHIALRNPAVSITLTAEQNPAARP</sequence>
<reference evidence="1 2" key="1">
    <citation type="submission" date="2022-08" db="EMBL/GenBank/DDBJ databases">
        <title>Reclassification of Massilia species as members of the genera Telluria, Duganella, Pseudoduganella, Mokoshia gen. nov. and Zemynaea gen. nov. using orthogonal and non-orthogonal genome-based approaches.</title>
        <authorList>
            <person name="Bowman J.P."/>
        </authorList>
    </citation>
    <scope>NUCLEOTIDE SEQUENCE [LARGE SCALE GENOMIC DNA]</scope>
    <source>
        <strain evidence="1 2">JCM 31606</strain>
    </source>
</reference>
<keyword evidence="2" id="KW-1185">Reference proteome</keyword>
<gene>
    <name evidence="1" type="ORF">NX778_13125</name>
</gene>
<name>A0ABT2CYE8_9BURK</name>
<evidence type="ECO:0000313" key="1">
    <source>
        <dbReference type="EMBL" id="MCS0659006.1"/>
    </source>
</evidence>